<feature type="transmembrane region" description="Helical" evidence="1">
    <location>
        <begin position="29"/>
        <end position="46"/>
    </location>
</feature>
<keyword evidence="1" id="KW-0812">Transmembrane</keyword>
<feature type="transmembrane region" description="Helical" evidence="1">
    <location>
        <begin position="138"/>
        <end position="157"/>
    </location>
</feature>
<feature type="transmembrane region" description="Helical" evidence="1">
    <location>
        <begin position="7"/>
        <end position="23"/>
    </location>
</feature>
<dbReference type="Pfam" id="PF11086">
    <property type="entry name" value="DUF2878"/>
    <property type="match status" value="1"/>
</dbReference>
<keyword evidence="1" id="KW-1133">Transmembrane helix</keyword>
<evidence type="ECO:0000256" key="1">
    <source>
        <dbReference type="SAM" id="Phobius"/>
    </source>
</evidence>
<accession>A0ABV6EEU5</accession>
<name>A0ABV6EEU5_9GAMM</name>
<feature type="transmembrane region" description="Helical" evidence="1">
    <location>
        <begin position="105"/>
        <end position="126"/>
    </location>
</feature>
<dbReference type="EMBL" id="JBHLXG010000013">
    <property type="protein sequence ID" value="MFC0227512.1"/>
    <property type="molecule type" value="Genomic_DNA"/>
</dbReference>
<comment type="caution">
    <text evidence="2">The sequence shown here is derived from an EMBL/GenBank/DDBJ whole genome shotgun (WGS) entry which is preliminary data.</text>
</comment>
<keyword evidence="3" id="KW-1185">Reference proteome</keyword>
<organism evidence="2 3">
    <name type="scientific">Serratia aquatilis</name>
    <dbReference type="NCBI Taxonomy" id="1737515"/>
    <lineage>
        <taxon>Bacteria</taxon>
        <taxon>Pseudomonadati</taxon>
        <taxon>Pseudomonadota</taxon>
        <taxon>Gammaproteobacteria</taxon>
        <taxon>Enterobacterales</taxon>
        <taxon>Yersiniaceae</taxon>
        <taxon>Serratia</taxon>
    </lineage>
</organism>
<evidence type="ECO:0000313" key="3">
    <source>
        <dbReference type="Proteomes" id="UP001589792"/>
    </source>
</evidence>
<keyword evidence="1" id="KW-0472">Membrane</keyword>
<evidence type="ECO:0000313" key="2">
    <source>
        <dbReference type="EMBL" id="MFC0227512.1"/>
    </source>
</evidence>
<dbReference type="RefSeq" id="WP_380676193.1">
    <property type="nucleotide sequence ID" value="NZ_CP173186.1"/>
</dbReference>
<feature type="transmembrane region" description="Helical" evidence="1">
    <location>
        <begin position="53"/>
        <end position="73"/>
    </location>
</feature>
<gene>
    <name evidence="2" type="ORF">ACFFJ3_13495</name>
</gene>
<dbReference type="Proteomes" id="UP001589792">
    <property type="component" value="Unassembled WGS sequence"/>
</dbReference>
<reference evidence="2 3" key="1">
    <citation type="submission" date="2024-09" db="EMBL/GenBank/DDBJ databases">
        <authorList>
            <person name="Sun Q."/>
            <person name="Mori K."/>
        </authorList>
    </citation>
    <scope>NUCLEOTIDE SEQUENCE [LARGE SCALE GENOMIC DNA]</scope>
    <source>
        <strain evidence="2 3">CCM 8626</strain>
    </source>
</reference>
<protein>
    <submittedName>
        <fullName evidence="2">DUF2878 domain-containing protein</fullName>
    </submittedName>
</protein>
<dbReference type="InterPro" id="IPR021306">
    <property type="entry name" value="DUF2878"/>
</dbReference>
<feature type="transmembrane region" description="Helical" evidence="1">
    <location>
        <begin position="79"/>
        <end position="98"/>
    </location>
</feature>
<proteinExistence type="predicted"/>
<sequence length="163" mass="18481">MKLNARFWLITLGFDAYWTLAVLGRERVVPALLIGAVLALILTPAWQRKWVLAAAFLGTMMDALWCYVGAFEFAGQNGVPLWMISLWLTFSCWWYWLLSKIKVSPVLLALLGAVSGPLAYLIGWRLGAMTWLMPVEAVLLLLALGWMIYLPIISLPLQRRRTE</sequence>